<feature type="region of interest" description="Disordered" evidence="1">
    <location>
        <begin position="319"/>
        <end position="408"/>
    </location>
</feature>
<keyword evidence="3" id="KW-1185">Reference proteome</keyword>
<evidence type="ECO:0000313" key="2">
    <source>
        <dbReference type="EMBL" id="KAK7948044.1"/>
    </source>
</evidence>
<dbReference type="EMBL" id="JAQQWE010000006">
    <property type="protein sequence ID" value="KAK7948044.1"/>
    <property type="molecule type" value="Genomic_DNA"/>
</dbReference>
<evidence type="ECO:0008006" key="4">
    <source>
        <dbReference type="Google" id="ProtNLM"/>
    </source>
</evidence>
<reference evidence="2 3" key="1">
    <citation type="submission" date="2023-01" db="EMBL/GenBank/DDBJ databases">
        <title>Analysis of 21 Apiospora genomes using comparative genomics revels a genus with tremendous synthesis potential of carbohydrate active enzymes and secondary metabolites.</title>
        <authorList>
            <person name="Sorensen T."/>
        </authorList>
    </citation>
    <scope>NUCLEOTIDE SEQUENCE [LARGE SCALE GENOMIC DNA]</scope>
    <source>
        <strain evidence="2 3">CBS 24483</strain>
    </source>
</reference>
<protein>
    <recommendedName>
        <fullName evidence="4">C2H2-type domain-containing protein</fullName>
    </recommendedName>
</protein>
<comment type="caution">
    <text evidence="2">The sequence shown here is derived from an EMBL/GenBank/DDBJ whole genome shotgun (WGS) entry which is preliminary data.</text>
</comment>
<proteinExistence type="predicted"/>
<evidence type="ECO:0000256" key="1">
    <source>
        <dbReference type="SAM" id="MobiDB-lite"/>
    </source>
</evidence>
<dbReference type="GeneID" id="92078214"/>
<organism evidence="2 3">
    <name type="scientific">Apiospora aurea</name>
    <dbReference type="NCBI Taxonomy" id="335848"/>
    <lineage>
        <taxon>Eukaryota</taxon>
        <taxon>Fungi</taxon>
        <taxon>Dikarya</taxon>
        <taxon>Ascomycota</taxon>
        <taxon>Pezizomycotina</taxon>
        <taxon>Sordariomycetes</taxon>
        <taxon>Xylariomycetidae</taxon>
        <taxon>Amphisphaeriales</taxon>
        <taxon>Apiosporaceae</taxon>
        <taxon>Apiospora</taxon>
    </lineage>
</organism>
<feature type="compositionally biased region" description="Acidic residues" evidence="1">
    <location>
        <begin position="399"/>
        <end position="408"/>
    </location>
</feature>
<dbReference type="Proteomes" id="UP001391051">
    <property type="component" value="Unassembled WGS sequence"/>
</dbReference>
<evidence type="ECO:0000313" key="3">
    <source>
        <dbReference type="Proteomes" id="UP001391051"/>
    </source>
</evidence>
<accession>A0ABR1Q6L6</accession>
<feature type="region of interest" description="Disordered" evidence="1">
    <location>
        <begin position="50"/>
        <end position="74"/>
    </location>
</feature>
<sequence>MAENDVNIDPITLEALGMTREKFLDNFNRNLASRGLLAIPRHVEPTHINPAEIDRYASPPRTEAQRGPSPTHPEDWWLVKHIPPVYTLPPRLVDLLPGSYLPRMMVSGPPQPLLSSVIEHLATRSQETLEHRPPLSVHRPRYEARARPTHTLPRRRPPPAEMEIRIGEISSDSSQDGGDSSDENSGNGGDIGDRSRVATGCGRARFVTNPRPEGDNDTDTDTDSDEERRSTNNNPRVLEQMIPEPFLRGFQTVTLCLDCGAEELRFCRSVPWGAQIQDGVQDKMIARGRLVIREITNCYRCLRWLVDCAVHATGDRHHSREEHGWKNVPGEHAGPRGIPGGRDGVAAEQNTGDQQAEDRDTRDLDTGDPDDGDQVADGHGIELQSPDENVPAVPVSEDVQQDVPEDLQEDVEVDVQFDQWLDLPSSGSD</sequence>
<feature type="region of interest" description="Disordered" evidence="1">
    <location>
        <begin position="125"/>
        <end position="239"/>
    </location>
</feature>
<feature type="compositionally biased region" description="Acidic residues" evidence="1">
    <location>
        <begin position="215"/>
        <end position="225"/>
    </location>
</feature>
<gene>
    <name evidence="2" type="ORF">PG986_008930</name>
</gene>
<dbReference type="RefSeq" id="XP_066697550.1">
    <property type="nucleotide sequence ID" value="XM_066845152.1"/>
</dbReference>
<feature type="compositionally biased region" description="Low complexity" evidence="1">
    <location>
        <begin position="167"/>
        <end position="178"/>
    </location>
</feature>
<name>A0ABR1Q6L6_9PEZI</name>
<feature type="compositionally biased region" description="Basic and acidic residues" evidence="1">
    <location>
        <begin position="356"/>
        <end position="365"/>
    </location>
</feature>